<accession>A0A1F5T822</accession>
<dbReference type="GO" id="GO:0003700">
    <property type="term" value="F:DNA-binding transcription factor activity"/>
    <property type="evidence" value="ECO:0007669"/>
    <property type="project" value="InterPro"/>
</dbReference>
<dbReference type="PANTHER" id="PTHR40080">
    <property type="entry name" value="LMO1763 PROTEIN"/>
    <property type="match status" value="1"/>
</dbReference>
<dbReference type="InterPro" id="IPR010921">
    <property type="entry name" value="Trp_repressor/repl_initiator"/>
</dbReference>
<dbReference type="PANTHER" id="PTHR40080:SF1">
    <property type="entry name" value="TRPR-LIKE PROTEIN YERC_YECD"/>
    <property type="match status" value="1"/>
</dbReference>
<comment type="caution">
    <text evidence="1">The sequence shown here is derived from an EMBL/GenBank/DDBJ whole genome shotgun (WGS) entry which is preliminary data.</text>
</comment>
<evidence type="ECO:0000313" key="2">
    <source>
        <dbReference type="Proteomes" id="UP000178656"/>
    </source>
</evidence>
<dbReference type="InterPro" id="IPR038116">
    <property type="entry name" value="TrpR-like_sf"/>
</dbReference>
<name>A0A1F5T822_9BACT</name>
<dbReference type="InterPro" id="IPR000831">
    <property type="entry name" value="Trp_repress"/>
</dbReference>
<dbReference type="AlphaFoldDB" id="A0A1F5T822"/>
<dbReference type="EMBL" id="MFGM01000058">
    <property type="protein sequence ID" value="OGF35079.1"/>
    <property type="molecule type" value="Genomic_DNA"/>
</dbReference>
<dbReference type="GO" id="GO:0043565">
    <property type="term" value="F:sequence-specific DNA binding"/>
    <property type="evidence" value="ECO:0007669"/>
    <property type="project" value="InterPro"/>
</dbReference>
<evidence type="ECO:0000313" key="1">
    <source>
        <dbReference type="EMBL" id="OGF35079.1"/>
    </source>
</evidence>
<sequence>MAKYNEKRIPYATQERLINVFCKILSKLSSAREIHDFLKDLLNRKERIMIIRRLLIAELLETGYTYEAIRKRLKCGNTTIAKVERWLSFGRGGYKKAIKLLGRK</sequence>
<proteinExistence type="predicted"/>
<dbReference type="InterPro" id="IPR013368">
    <property type="entry name" value="YecD_YerC"/>
</dbReference>
<dbReference type="Gene3D" id="1.10.1270.10">
    <property type="entry name" value="TrpR-like"/>
    <property type="match status" value="1"/>
</dbReference>
<dbReference type="Proteomes" id="UP000178656">
    <property type="component" value="Unassembled WGS sequence"/>
</dbReference>
<organism evidence="1 2">
    <name type="scientific">Candidatus Falkowbacteria bacterium RIFOXYC2_FULL_48_21</name>
    <dbReference type="NCBI Taxonomy" id="1798005"/>
    <lineage>
        <taxon>Bacteria</taxon>
        <taxon>Candidatus Falkowiibacteriota</taxon>
    </lineage>
</organism>
<gene>
    <name evidence="1" type="ORF">A2482_05315</name>
</gene>
<evidence type="ECO:0008006" key="3">
    <source>
        <dbReference type="Google" id="ProtNLM"/>
    </source>
</evidence>
<protein>
    <recommendedName>
        <fullName evidence="3">TrpR like protein, YerC/YecD</fullName>
    </recommendedName>
</protein>
<reference evidence="1 2" key="1">
    <citation type="journal article" date="2016" name="Nat. Commun.">
        <title>Thousands of microbial genomes shed light on interconnected biogeochemical processes in an aquifer system.</title>
        <authorList>
            <person name="Anantharaman K."/>
            <person name="Brown C.T."/>
            <person name="Hug L.A."/>
            <person name="Sharon I."/>
            <person name="Castelle C.J."/>
            <person name="Probst A.J."/>
            <person name="Thomas B.C."/>
            <person name="Singh A."/>
            <person name="Wilkins M.J."/>
            <person name="Karaoz U."/>
            <person name="Brodie E.L."/>
            <person name="Williams K.H."/>
            <person name="Hubbard S.S."/>
            <person name="Banfield J.F."/>
        </authorList>
    </citation>
    <scope>NUCLEOTIDE SEQUENCE [LARGE SCALE GENOMIC DNA]</scope>
</reference>
<dbReference type="SUPFAM" id="SSF48295">
    <property type="entry name" value="TrpR-like"/>
    <property type="match status" value="1"/>
</dbReference>
<dbReference type="Pfam" id="PF01371">
    <property type="entry name" value="Trp_repressor"/>
    <property type="match status" value="1"/>
</dbReference>